<gene>
    <name evidence="1" type="ORF">LNTAR_17293</name>
</gene>
<dbReference type="RefSeq" id="WP_007276649.1">
    <property type="nucleotide sequence ID" value="NZ_ABCK01000001.1"/>
</dbReference>
<evidence type="ECO:0000313" key="1">
    <source>
        <dbReference type="EMBL" id="EDM29527.1"/>
    </source>
</evidence>
<proteinExistence type="predicted"/>
<accession>A6DFE7</accession>
<reference evidence="1 2" key="1">
    <citation type="journal article" date="2010" name="J. Bacteriol.">
        <title>Genome sequence of Lentisphaera araneosa HTCC2155T, the type species of the order Lentisphaerales in the phylum Lentisphaerae.</title>
        <authorList>
            <person name="Thrash J.C."/>
            <person name="Cho J.C."/>
            <person name="Vergin K.L."/>
            <person name="Morris R.M."/>
            <person name="Giovannoni S.J."/>
        </authorList>
    </citation>
    <scope>NUCLEOTIDE SEQUENCE [LARGE SCALE GENOMIC DNA]</scope>
    <source>
        <strain evidence="1 2">HTCC2155</strain>
    </source>
</reference>
<dbReference type="AlphaFoldDB" id="A6DFE7"/>
<dbReference type="Proteomes" id="UP000004947">
    <property type="component" value="Unassembled WGS sequence"/>
</dbReference>
<sequence length="181" mass="21000">MAIMLKSDYIEKIKKSQRASINEKIKYLENGLSEAENQYAAIHQSMKANSYGLKGNLSRLLKSADYYSAILINTQKAKMDIDELKRNSSEPLNCQALYLSRWEKQYYELMRNYIRAISHSVDIIIDHLQILVLQKQGMDHPKTSRKNYNCSLNYYLASRLTCEKMADKLSLYKQSLSLKAV</sequence>
<organism evidence="1 2">
    <name type="scientific">Lentisphaera araneosa HTCC2155</name>
    <dbReference type="NCBI Taxonomy" id="313628"/>
    <lineage>
        <taxon>Bacteria</taxon>
        <taxon>Pseudomonadati</taxon>
        <taxon>Lentisphaerota</taxon>
        <taxon>Lentisphaeria</taxon>
        <taxon>Lentisphaerales</taxon>
        <taxon>Lentisphaeraceae</taxon>
        <taxon>Lentisphaera</taxon>
    </lineage>
</organism>
<evidence type="ECO:0000313" key="2">
    <source>
        <dbReference type="Proteomes" id="UP000004947"/>
    </source>
</evidence>
<name>A6DFE7_9BACT</name>
<dbReference type="EMBL" id="ABCK01000001">
    <property type="protein sequence ID" value="EDM29527.1"/>
    <property type="molecule type" value="Genomic_DNA"/>
</dbReference>
<protein>
    <submittedName>
        <fullName evidence="1">Uncharacterized protein</fullName>
    </submittedName>
</protein>
<keyword evidence="2" id="KW-1185">Reference proteome</keyword>
<comment type="caution">
    <text evidence="1">The sequence shown here is derived from an EMBL/GenBank/DDBJ whole genome shotgun (WGS) entry which is preliminary data.</text>
</comment>